<evidence type="ECO:0000256" key="1">
    <source>
        <dbReference type="ARBA" id="ARBA00022549"/>
    </source>
</evidence>
<dbReference type="GO" id="GO:0030089">
    <property type="term" value="C:phycobilisome"/>
    <property type="evidence" value="ECO:0007669"/>
    <property type="project" value="UniProtKB-KW"/>
</dbReference>
<organism evidence="4 5">
    <name type="scientific">Aphanocapsa feldmannii 277cV</name>
    <dbReference type="NCBI Taxonomy" id="2507553"/>
    <lineage>
        <taxon>Bacteria</taxon>
        <taxon>Bacillati</taxon>
        <taxon>Cyanobacteriota</taxon>
        <taxon>Cyanophyceae</taxon>
        <taxon>Oscillatoriophycideae</taxon>
        <taxon>Chroococcales</taxon>
        <taxon>Microcystaceae</taxon>
        <taxon>Aphanocapsa</taxon>
    </lineage>
</organism>
<comment type="caution">
    <text evidence="4">The sequence shown here is derived from an EMBL/GenBank/DDBJ whole genome shotgun (WGS) entry which is preliminary data.</text>
</comment>
<dbReference type="Gene3D" id="1.25.10.10">
    <property type="entry name" value="Leucine-rich Repeat Variant"/>
    <property type="match status" value="2"/>
</dbReference>
<keyword evidence="1" id="KW-0042">Antenna complex</keyword>
<proteinExistence type="predicted"/>
<protein>
    <submittedName>
        <fullName evidence="4">HEAT repeat domain-containing protein</fullName>
    </submittedName>
</protein>
<dbReference type="PANTHER" id="PTHR12697:SF5">
    <property type="entry name" value="DEOXYHYPUSINE HYDROXYLASE"/>
    <property type="match status" value="1"/>
</dbReference>
<evidence type="ECO:0000313" key="4">
    <source>
        <dbReference type="EMBL" id="TGG90984.1"/>
    </source>
</evidence>
<dbReference type="InterPro" id="IPR016024">
    <property type="entry name" value="ARM-type_fold"/>
</dbReference>
<dbReference type="Pfam" id="PF13646">
    <property type="entry name" value="HEAT_2"/>
    <property type="match status" value="1"/>
</dbReference>
<accession>A0A524RLM7</accession>
<dbReference type="Proteomes" id="UP000317990">
    <property type="component" value="Unassembled WGS sequence"/>
</dbReference>
<dbReference type="Pfam" id="PF03130">
    <property type="entry name" value="HEAT_PBS"/>
    <property type="match status" value="1"/>
</dbReference>
<dbReference type="SMART" id="SM00567">
    <property type="entry name" value="EZ_HEAT"/>
    <property type="match status" value="5"/>
</dbReference>
<dbReference type="PROSITE" id="PS50077">
    <property type="entry name" value="HEAT_REPEAT"/>
    <property type="match status" value="1"/>
</dbReference>
<comment type="function">
    <text evidence="3">Catalyzes the hydroxylation of the N(6)-(4-aminobutyl)-L-lysine intermediate produced by deoxyhypusine synthase/DHPS on a critical lysine of the eukaryotic translation initiation factor 5A/eIF-5A. This is the second step of the post-translational modification of that lysine into an unusual amino acid residue named hypusine. Hypusination is unique to mature eIF-5A factor and is essential for its function.</text>
</comment>
<evidence type="ECO:0000313" key="5">
    <source>
        <dbReference type="Proteomes" id="UP000317990"/>
    </source>
</evidence>
<dbReference type="SUPFAM" id="SSF48371">
    <property type="entry name" value="ARM repeat"/>
    <property type="match status" value="1"/>
</dbReference>
<dbReference type="EMBL" id="SRMO01000084">
    <property type="protein sequence ID" value="TGG90984.1"/>
    <property type="molecule type" value="Genomic_DNA"/>
</dbReference>
<dbReference type="GO" id="GO:0016491">
    <property type="term" value="F:oxidoreductase activity"/>
    <property type="evidence" value="ECO:0007669"/>
    <property type="project" value="TreeGrafter"/>
</dbReference>
<evidence type="ECO:0000256" key="3">
    <source>
        <dbReference type="ARBA" id="ARBA00045876"/>
    </source>
</evidence>
<name>A0A524RLM7_9CHRO</name>
<evidence type="ECO:0000256" key="2">
    <source>
        <dbReference type="ARBA" id="ARBA00022738"/>
    </source>
</evidence>
<dbReference type="AlphaFoldDB" id="A0A524RLM7"/>
<dbReference type="InterPro" id="IPR021133">
    <property type="entry name" value="HEAT_type_2"/>
</dbReference>
<dbReference type="PANTHER" id="PTHR12697">
    <property type="entry name" value="PBS LYASE HEAT-LIKE PROTEIN"/>
    <property type="match status" value="1"/>
</dbReference>
<dbReference type="InterPro" id="IPR004155">
    <property type="entry name" value="PBS_lyase_HEAT"/>
</dbReference>
<reference evidence="4 5" key="1">
    <citation type="journal article" date="2019" name="mSystems">
        <title>Life at home and on the roam: Genomic adaptions reflect the dual lifestyle of an intracellular, facultative symbiont.</title>
        <authorList>
            <person name="Burgsdorf I."/>
        </authorList>
    </citation>
    <scope>NUCLEOTIDE SEQUENCE [LARGE SCALE GENOMIC DNA]</scope>
    <source>
        <strain evidence="4">277cV</strain>
    </source>
</reference>
<keyword evidence="2" id="KW-0605">Phycobilisome</keyword>
<sequence length="287" mass="30726">MFADPSRGVDPGQPITEQEALARLRQQEDPGQRYYAAWWLGRMRSRHPDAVPLLIDALAVRGTAVDSAAGVNEPNAIARNAARALGKLADAAAVPALLTALEDPDDGLREAAARSLGELGAIEARRPISRRLATGPEWAGSVQPGSSRLQEPCEALLEALGMIGLAGEDDPDTLLALVRPYVDHGRPLIRAAACRCLFQLSGETHWVEQLRALLLHEQLQVRRAALMDLAATGWRPAGPAIAGTLAENSLKLIALRGLVEQSPEHDPQATWPSAAEIDLLNAMDALL</sequence>
<dbReference type="InterPro" id="IPR011989">
    <property type="entry name" value="ARM-like"/>
</dbReference>
<gene>
    <name evidence="4" type="ORF">ERJ67_09885</name>
</gene>